<evidence type="ECO:0000256" key="3">
    <source>
        <dbReference type="ARBA" id="ARBA00023004"/>
    </source>
</evidence>
<accession>A0ABR2CW49</accession>
<dbReference type="InterPro" id="IPR050295">
    <property type="entry name" value="Plant_2OG-oxidoreductases"/>
</dbReference>
<keyword evidence="4" id="KW-0560">Oxidoreductase</keyword>
<evidence type="ECO:0000259" key="5">
    <source>
        <dbReference type="PROSITE" id="PS51471"/>
    </source>
</evidence>
<dbReference type="InterPro" id="IPR027443">
    <property type="entry name" value="IPNS-like_sf"/>
</dbReference>
<dbReference type="Pfam" id="PF03171">
    <property type="entry name" value="2OG-FeII_Oxy"/>
    <property type="match status" value="1"/>
</dbReference>
<dbReference type="InterPro" id="IPR026992">
    <property type="entry name" value="DIOX_N"/>
</dbReference>
<dbReference type="InterPro" id="IPR044861">
    <property type="entry name" value="IPNS-like_FE2OG_OXY"/>
</dbReference>
<dbReference type="Pfam" id="PF14226">
    <property type="entry name" value="DIOX_N"/>
    <property type="match status" value="1"/>
</dbReference>
<evidence type="ECO:0000256" key="2">
    <source>
        <dbReference type="ARBA" id="ARBA00022723"/>
    </source>
</evidence>
<dbReference type="Proteomes" id="UP001472677">
    <property type="component" value="Unassembled WGS sequence"/>
</dbReference>
<dbReference type="InterPro" id="IPR005123">
    <property type="entry name" value="Oxoglu/Fe-dep_dioxygenase_dom"/>
</dbReference>
<comment type="similarity">
    <text evidence="1 4">Belongs to the iron/ascorbate-dependent oxidoreductase family.</text>
</comment>
<dbReference type="EMBL" id="JBBPBM010000041">
    <property type="protein sequence ID" value="KAK8524574.1"/>
    <property type="molecule type" value="Genomic_DNA"/>
</dbReference>
<dbReference type="SUPFAM" id="SSF51197">
    <property type="entry name" value="Clavaminate synthase-like"/>
    <property type="match status" value="1"/>
</dbReference>
<dbReference type="PANTHER" id="PTHR47991">
    <property type="entry name" value="OXOGLUTARATE/IRON-DEPENDENT DIOXYGENASE"/>
    <property type="match status" value="1"/>
</dbReference>
<sequence>MAGISNVEDDQFCFSSSNFSVQELVKQPIKTIPQHYVRQPVPSAPYGGRPSQMLPTIDMNRLVSGKDFDVELGKLHSTCKDWGFFQLVNHGVSISILEKVKHEVEGFYQLPLEEKMKFRIREGDAETEGYGTIERDGGKFDWADRFFVTVNPIHKRKQHLFPELPSSLRNTLESYILEVQKLGKKLLCLMAKALEMEEKEMECFDDGMQSLRMTYYPPCPQPELVMGITPHSDSSLITVLHQLNSIDGLHIHKDGVWLPVSFLPNALVVNVGDNLEIFSNGVYRSIEHKVVPNAEKERLSLAFFINPKFEVGVGPSPSLINPQNPPLFKRVSLDQYVKGFFSQKLNGKSYLQNMRIDDNGDGEDNNSA</sequence>
<reference evidence="6 7" key="1">
    <citation type="journal article" date="2024" name="G3 (Bethesda)">
        <title>Genome assembly of Hibiscus sabdariffa L. provides insights into metabolisms of medicinal natural products.</title>
        <authorList>
            <person name="Kim T."/>
        </authorList>
    </citation>
    <scope>NUCLEOTIDE SEQUENCE [LARGE SCALE GENOMIC DNA]</scope>
    <source>
        <strain evidence="6">TK-2024</strain>
        <tissue evidence="6">Old leaves</tissue>
    </source>
</reference>
<dbReference type="PROSITE" id="PS51471">
    <property type="entry name" value="FE2OG_OXY"/>
    <property type="match status" value="1"/>
</dbReference>
<evidence type="ECO:0000256" key="1">
    <source>
        <dbReference type="ARBA" id="ARBA00008056"/>
    </source>
</evidence>
<evidence type="ECO:0000256" key="4">
    <source>
        <dbReference type="RuleBase" id="RU003682"/>
    </source>
</evidence>
<evidence type="ECO:0000313" key="7">
    <source>
        <dbReference type="Proteomes" id="UP001472677"/>
    </source>
</evidence>
<dbReference type="Gene3D" id="2.60.120.330">
    <property type="entry name" value="B-lactam Antibiotic, Isopenicillin N Synthase, Chain"/>
    <property type="match status" value="1"/>
</dbReference>
<feature type="domain" description="Fe2OG dioxygenase" evidence="5">
    <location>
        <begin position="207"/>
        <end position="307"/>
    </location>
</feature>
<organism evidence="6 7">
    <name type="scientific">Hibiscus sabdariffa</name>
    <name type="common">roselle</name>
    <dbReference type="NCBI Taxonomy" id="183260"/>
    <lineage>
        <taxon>Eukaryota</taxon>
        <taxon>Viridiplantae</taxon>
        <taxon>Streptophyta</taxon>
        <taxon>Embryophyta</taxon>
        <taxon>Tracheophyta</taxon>
        <taxon>Spermatophyta</taxon>
        <taxon>Magnoliopsida</taxon>
        <taxon>eudicotyledons</taxon>
        <taxon>Gunneridae</taxon>
        <taxon>Pentapetalae</taxon>
        <taxon>rosids</taxon>
        <taxon>malvids</taxon>
        <taxon>Malvales</taxon>
        <taxon>Malvaceae</taxon>
        <taxon>Malvoideae</taxon>
        <taxon>Hibiscus</taxon>
    </lineage>
</organism>
<keyword evidence="3 4" id="KW-0408">Iron</keyword>
<keyword evidence="2 4" id="KW-0479">Metal-binding</keyword>
<dbReference type="PRINTS" id="PR00682">
    <property type="entry name" value="IPNSYNTHASE"/>
</dbReference>
<keyword evidence="7" id="KW-1185">Reference proteome</keyword>
<proteinExistence type="inferred from homology"/>
<name>A0ABR2CW49_9ROSI</name>
<gene>
    <name evidence="6" type="ORF">V6N12_029439</name>
</gene>
<protein>
    <recommendedName>
        <fullName evidence="5">Fe2OG dioxygenase domain-containing protein</fullName>
    </recommendedName>
</protein>
<comment type="caution">
    <text evidence="6">The sequence shown here is derived from an EMBL/GenBank/DDBJ whole genome shotgun (WGS) entry which is preliminary data.</text>
</comment>
<evidence type="ECO:0000313" key="6">
    <source>
        <dbReference type="EMBL" id="KAK8524574.1"/>
    </source>
</evidence>